<dbReference type="AlphaFoldDB" id="A0A7S8FCR9"/>
<dbReference type="Gene3D" id="1.10.287.130">
    <property type="match status" value="1"/>
</dbReference>
<dbReference type="Pfam" id="PF11563">
    <property type="entry name" value="Protoglobin"/>
    <property type="match status" value="1"/>
</dbReference>
<evidence type="ECO:0000256" key="7">
    <source>
        <dbReference type="ARBA" id="ARBA00022840"/>
    </source>
</evidence>
<dbReference type="InterPro" id="IPR036890">
    <property type="entry name" value="HATPase_C_sf"/>
</dbReference>
<proteinExistence type="predicted"/>
<dbReference type="SMART" id="SM00387">
    <property type="entry name" value="HATPase_c"/>
    <property type="match status" value="1"/>
</dbReference>
<dbReference type="Pfam" id="PF00512">
    <property type="entry name" value="HisKA"/>
    <property type="match status" value="1"/>
</dbReference>
<dbReference type="SUPFAM" id="SSF47384">
    <property type="entry name" value="Homodimeric domain of signal transducing histidine kinase"/>
    <property type="match status" value="1"/>
</dbReference>
<dbReference type="KEGG" id="nkf:Nkreftii_001080"/>
<keyword evidence="4" id="KW-0808">Transferase</keyword>
<name>A0A7S8FCR9_9BACT</name>
<dbReference type="CDD" id="cd01068">
    <property type="entry name" value="globin_sensor"/>
    <property type="match status" value="1"/>
</dbReference>
<keyword evidence="8" id="KW-0902">Two-component regulatory system</keyword>
<organism evidence="10 11">
    <name type="scientific">Candidatus Nitrospira kreftii</name>
    <dbReference type="NCBI Taxonomy" id="2652173"/>
    <lineage>
        <taxon>Bacteria</taxon>
        <taxon>Pseudomonadati</taxon>
        <taxon>Nitrospirota</taxon>
        <taxon>Nitrospiria</taxon>
        <taxon>Nitrospirales</taxon>
        <taxon>Nitrospiraceae</taxon>
        <taxon>Nitrospira</taxon>
    </lineage>
</organism>
<accession>A0A7S8FCR9</accession>
<dbReference type="SMART" id="SM00388">
    <property type="entry name" value="HisKA"/>
    <property type="match status" value="1"/>
</dbReference>
<dbReference type="GO" id="GO:0005524">
    <property type="term" value="F:ATP binding"/>
    <property type="evidence" value="ECO:0007669"/>
    <property type="project" value="UniProtKB-KW"/>
</dbReference>
<evidence type="ECO:0000256" key="1">
    <source>
        <dbReference type="ARBA" id="ARBA00000085"/>
    </source>
</evidence>
<dbReference type="InterPro" id="IPR039379">
    <property type="entry name" value="Protoglobin_sensor_dom"/>
</dbReference>
<evidence type="ECO:0000313" key="10">
    <source>
        <dbReference type="EMBL" id="QPD03306.1"/>
    </source>
</evidence>
<sequence length="351" mass="39184">MLLYGVSPYDRAYEEGRRRIGQVHARLGLTPEWYMGAYALYLSFLEPLIFEKFRNRPATYVAIRIALTKVMFLDLQLALEAYIEKSSEGQNAVVKRLVGFNHELEHGLIQNRHVLSETRQQLRLTERVAELGTLAASMAHEIGTPMNVILGRAEMLLQRTDDEAMKKGLTIITVQVERITRLMNQLLACARRDPPTFRSVDLRDVIKNCLDAVEERVNQHGVQVIAEQDEELPHIHADSDLMMQVLLNLVLNAVQAMPKSGTLRVTAVRDGEQHIKLTVADTGHGIPSDILPTIFEPFVTTKERGKGTGLGLAVVHGIVQEHDGSITVTSTPGQGTTFTLRLPRAVSSLQQ</sequence>
<dbReference type="Proteomes" id="UP000593737">
    <property type="component" value="Chromosome"/>
</dbReference>
<dbReference type="InterPro" id="IPR036097">
    <property type="entry name" value="HisK_dim/P_sf"/>
</dbReference>
<keyword evidence="7" id="KW-0067">ATP-binding</keyword>
<evidence type="ECO:0000256" key="3">
    <source>
        <dbReference type="ARBA" id="ARBA00022553"/>
    </source>
</evidence>
<dbReference type="InterPro" id="IPR044398">
    <property type="entry name" value="Globin-sensor_dom"/>
</dbReference>
<dbReference type="EMBL" id="CP047423">
    <property type="protein sequence ID" value="QPD03306.1"/>
    <property type="molecule type" value="Genomic_DNA"/>
</dbReference>
<dbReference type="InterPro" id="IPR003594">
    <property type="entry name" value="HATPase_dom"/>
</dbReference>
<feature type="domain" description="Histidine kinase" evidence="9">
    <location>
        <begin position="137"/>
        <end position="346"/>
    </location>
</feature>
<reference evidence="10 11" key="1">
    <citation type="journal article" date="2020" name="ISME J.">
        <title>Enrichment and physiological characterization of a novel comammox Nitrospira indicates ammonium inhibition of complete nitrification.</title>
        <authorList>
            <person name="Sakoula D."/>
            <person name="Koch H."/>
            <person name="Frank J."/>
            <person name="Jetten M.S.M."/>
            <person name="van Kessel M.A.H.J."/>
            <person name="Lucker S."/>
        </authorList>
    </citation>
    <scope>NUCLEOTIDE SEQUENCE [LARGE SCALE GENOMIC DNA]</scope>
    <source>
        <strain evidence="10">Comreactor17</strain>
    </source>
</reference>
<dbReference type="PROSITE" id="PS50109">
    <property type="entry name" value="HIS_KIN"/>
    <property type="match status" value="1"/>
</dbReference>
<dbReference type="SUPFAM" id="SSF55874">
    <property type="entry name" value="ATPase domain of HSP90 chaperone/DNA topoisomerase II/histidine kinase"/>
    <property type="match status" value="1"/>
</dbReference>
<dbReference type="GO" id="GO:0020037">
    <property type="term" value="F:heme binding"/>
    <property type="evidence" value="ECO:0007669"/>
    <property type="project" value="InterPro"/>
</dbReference>
<dbReference type="GO" id="GO:0019825">
    <property type="term" value="F:oxygen binding"/>
    <property type="evidence" value="ECO:0007669"/>
    <property type="project" value="InterPro"/>
</dbReference>
<dbReference type="PRINTS" id="PR00344">
    <property type="entry name" value="BCTRLSENSOR"/>
</dbReference>
<dbReference type="GO" id="GO:0000155">
    <property type="term" value="F:phosphorelay sensor kinase activity"/>
    <property type="evidence" value="ECO:0007669"/>
    <property type="project" value="InterPro"/>
</dbReference>
<evidence type="ECO:0000259" key="9">
    <source>
        <dbReference type="PROSITE" id="PS50109"/>
    </source>
</evidence>
<dbReference type="EC" id="2.7.13.3" evidence="2"/>
<dbReference type="Gene3D" id="3.30.565.10">
    <property type="entry name" value="Histidine kinase-like ATPase, C-terminal domain"/>
    <property type="match status" value="1"/>
</dbReference>
<evidence type="ECO:0000256" key="5">
    <source>
        <dbReference type="ARBA" id="ARBA00022741"/>
    </source>
</evidence>
<dbReference type="Gene3D" id="1.10.490.10">
    <property type="entry name" value="Globins"/>
    <property type="match status" value="1"/>
</dbReference>
<dbReference type="InterPro" id="IPR003661">
    <property type="entry name" value="HisK_dim/P_dom"/>
</dbReference>
<dbReference type="InterPro" id="IPR004358">
    <property type="entry name" value="Sig_transdc_His_kin-like_C"/>
</dbReference>
<dbReference type="FunFam" id="3.30.565.10:FF:000006">
    <property type="entry name" value="Sensor histidine kinase WalK"/>
    <property type="match status" value="1"/>
</dbReference>
<comment type="catalytic activity">
    <reaction evidence="1">
        <text>ATP + protein L-histidine = ADP + protein N-phospho-L-histidine.</text>
        <dbReference type="EC" id="2.7.13.3"/>
    </reaction>
</comment>
<dbReference type="SUPFAM" id="SSF46458">
    <property type="entry name" value="Globin-like"/>
    <property type="match status" value="1"/>
</dbReference>
<keyword evidence="3" id="KW-0597">Phosphoprotein</keyword>
<evidence type="ECO:0000256" key="6">
    <source>
        <dbReference type="ARBA" id="ARBA00022777"/>
    </source>
</evidence>
<dbReference type="PANTHER" id="PTHR43065:SF10">
    <property type="entry name" value="PEROXIDE STRESS-ACTIVATED HISTIDINE KINASE MAK3"/>
    <property type="match status" value="1"/>
</dbReference>
<keyword evidence="5" id="KW-0547">Nucleotide-binding</keyword>
<dbReference type="Pfam" id="PF02518">
    <property type="entry name" value="HATPase_c"/>
    <property type="match status" value="1"/>
</dbReference>
<keyword evidence="6" id="KW-0418">Kinase</keyword>
<evidence type="ECO:0000256" key="2">
    <source>
        <dbReference type="ARBA" id="ARBA00012438"/>
    </source>
</evidence>
<protein>
    <recommendedName>
        <fullName evidence="2">histidine kinase</fullName>
        <ecNumber evidence="2">2.7.13.3</ecNumber>
    </recommendedName>
</protein>
<dbReference type="InterPro" id="IPR009050">
    <property type="entry name" value="Globin-like_sf"/>
</dbReference>
<dbReference type="InterPro" id="IPR005467">
    <property type="entry name" value="His_kinase_dom"/>
</dbReference>
<evidence type="ECO:0000256" key="4">
    <source>
        <dbReference type="ARBA" id="ARBA00022679"/>
    </source>
</evidence>
<dbReference type="CDD" id="cd00082">
    <property type="entry name" value="HisKA"/>
    <property type="match status" value="1"/>
</dbReference>
<gene>
    <name evidence="10" type="ORF">Nkreftii_001080</name>
</gene>
<dbReference type="PANTHER" id="PTHR43065">
    <property type="entry name" value="SENSOR HISTIDINE KINASE"/>
    <property type="match status" value="1"/>
</dbReference>
<dbReference type="InterPro" id="IPR012292">
    <property type="entry name" value="Globin/Proto"/>
</dbReference>
<evidence type="ECO:0000256" key="8">
    <source>
        <dbReference type="ARBA" id="ARBA00023012"/>
    </source>
</evidence>
<evidence type="ECO:0000313" key="11">
    <source>
        <dbReference type="Proteomes" id="UP000593737"/>
    </source>
</evidence>